<dbReference type="EMBL" id="NFKP01000037">
    <property type="protein sequence ID" value="OUP66958.1"/>
    <property type="molecule type" value="Genomic_DNA"/>
</dbReference>
<dbReference type="InterPro" id="IPR004195">
    <property type="entry name" value="Head_decoration_D"/>
</dbReference>
<dbReference type="EMBL" id="CZBE01000022">
    <property type="protein sequence ID" value="CUQ03874.1"/>
    <property type="molecule type" value="Genomic_DNA"/>
</dbReference>
<dbReference type="AlphaFoldDB" id="A0A174T1B2"/>
<evidence type="ECO:0000313" key="2">
    <source>
        <dbReference type="EMBL" id="OUP66958.1"/>
    </source>
</evidence>
<dbReference type="OrthoDB" id="1849892at2"/>
<dbReference type="RefSeq" id="WP_006876224.1">
    <property type="nucleotide sequence ID" value="NZ_CP102255.1"/>
</dbReference>
<evidence type="ECO:0000313" key="1">
    <source>
        <dbReference type="EMBL" id="CUQ03874.1"/>
    </source>
</evidence>
<organism evidence="1 3">
    <name type="scientific">Anaerotruncus colihominis</name>
    <dbReference type="NCBI Taxonomy" id="169435"/>
    <lineage>
        <taxon>Bacteria</taxon>
        <taxon>Bacillati</taxon>
        <taxon>Bacillota</taxon>
        <taxon>Clostridia</taxon>
        <taxon>Eubacteriales</taxon>
        <taxon>Oscillospiraceae</taxon>
        <taxon>Anaerotruncus</taxon>
    </lineage>
</organism>
<gene>
    <name evidence="2" type="ORF">B5F11_18860</name>
    <name evidence="1" type="ORF">ERS852551_02859</name>
</gene>
<reference evidence="4" key="2">
    <citation type="submission" date="2017-04" db="EMBL/GenBank/DDBJ databases">
        <title>Function of individual gut microbiota members based on whole genome sequencing of pure cultures obtained from chicken caecum.</title>
        <authorList>
            <person name="Medvecky M."/>
            <person name="Cejkova D."/>
            <person name="Polansky O."/>
            <person name="Karasova D."/>
            <person name="Kubasova T."/>
            <person name="Cizek A."/>
            <person name="Rychlik I."/>
        </authorList>
    </citation>
    <scope>NUCLEOTIDE SEQUENCE [LARGE SCALE GENOMIC DNA]</scope>
    <source>
        <strain evidence="4">An175</strain>
    </source>
</reference>
<dbReference type="Pfam" id="PF02924">
    <property type="entry name" value="HDPD"/>
    <property type="match status" value="1"/>
</dbReference>
<sequence>MSKRLDENLGAVGYDGLINQCFPTGDVFAVSLRAGQGNLTRGTALALSSGTAGKGDMVLLGTEAVADETLAANCILADDTDTGTAAGDAVNGIAYRTGHFNRNTLIVKEGYTMTKADEEELRKGGILLDDAI</sequence>
<protein>
    <submittedName>
        <fullName evidence="2">Peptide-binding protein</fullName>
    </submittedName>
</protein>
<reference evidence="1 3" key="1">
    <citation type="submission" date="2015-09" db="EMBL/GenBank/DDBJ databases">
        <authorList>
            <consortium name="Pathogen Informatics"/>
        </authorList>
    </citation>
    <scope>NUCLEOTIDE SEQUENCE [LARGE SCALE GENOMIC DNA]</scope>
    <source>
        <strain evidence="1 3">2789STDY5834939</strain>
    </source>
</reference>
<name>A0A174T1B2_9FIRM</name>
<evidence type="ECO:0000313" key="3">
    <source>
        <dbReference type="Proteomes" id="UP000095765"/>
    </source>
</evidence>
<reference evidence="2" key="3">
    <citation type="journal article" date="2018" name="BMC Genomics">
        <title>Whole genome sequencing and function prediction of 133 gut anaerobes isolated from chicken caecum in pure cultures.</title>
        <authorList>
            <person name="Medvecky M."/>
            <person name="Cejkova D."/>
            <person name="Polansky O."/>
            <person name="Karasova D."/>
            <person name="Kubasova T."/>
            <person name="Cizek A."/>
            <person name="Rychlik I."/>
        </authorList>
    </citation>
    <scope>NUCLEOTIDE SEQUENCE</scope>
    <source>
        <strain evidence="2">An175</strain>
    </source>
</reference>
<proteinExistence type="predicted"/>
<evidence type="ECO:0000313" key="4">
    <source>
        <dbReference type="Proteomes" id="UP000196386"/>
    </source>
</evidence>
<dbReference type="Proteomes" id="UP000095765">
    <property type="component" value="Unassembled WGS sequence"/>
</dbReference>
<accession>A0A174T1B2</accession>
<dbReference type="Proteomes" id="UP000196386">
    <property type="component" value="Unassembled WGS sequence"/>
</dbReference>